<organism evidence="1 2">
    <name type="scientific">Trichinella pseudospiralis</name>
    <name type="common">Parasitic roundworm</name>
    <dbReference type="NCBI Taxonomy" id="6337"/>
    <lineage>
        <taxon>Eukaryota</taxon>
        <taxon>Metazoa</taxon>
        <taxon>Ecdysozoa</taxon>
        <taxon>Nematoda</taxon>
        <taxon>Enoplea</taxon>
        <taxon>Dorylaimia</taxon>
        <taxon>Trichinellida</taxon>
        <taxon>Trichinellidae</taxon>
        <taxon>Trichinella</taxon>
    </lineage>
</organism>
<evidence type="ECO:0000313" key="2">
    <source>
        <dbReference type="Proteomes" id="UP000054815"/>
    </source>
</evidence>
<comment type="caution">
    <text evidence="1">The sequence shown here is derived from an EMBL/GenBank/DDBJ whole genome shotgun (WGS) entry which is preliminary data.</text>
</comment>
<sequence>MAARGQHVCSGAGKKWHWSCQYTGSAILKSKQRTGENTHRIKGGVVLHSARSVSYTHLDVYKRQP</sequence>
<evidence type="ECO:0000313" key="1">
    <source>
        <dbReference type="EMBL" id="KRX86099.1"/>
    </source>
</evidence>
<dbReference type="Proteomes" id="UP000054815">
    <property type="component" value="Unassembled WGS sequence"/>
</dbReference>
<accession>A0A0V0XEQ3</accession>
<proteinExistence type="predicted"/>
<reference evidence="1 2" key="1">
    <citation type="submission" date="2015-01" db="EMBL/GenBank/DDBJ databases">
        <title>Evolution of Trichinella species and genotypes.</title>
        <authorList>
            <person name="Korhonen P.K."/>
            <person name="Edoardo P."/>
            <person name="Giuseppe L.R."/>
            <person name="Gasser R.B."/>
        </authorList>
    </citation>
    <scope>NUCLEOTIDE SEQUENCE [LARGE SCALE GENOMIC DNA]</scope>
    <source>
        <strain evidence="1">ISS141</strain>
    </source>
</reference>
<dbReference type="AlphaFoldDB" id="A0A0V0XEQ3"/>
<protein>
    <submittedName>
        <fullName evidence="1">Uncharacterized protein</fullName>
    </submittedName>
</protein>
<gene>
    <name evidence="1" type="ORF">T4E_2449</name>
</gene>
<name>A0A0V0XEQ3_TRIPS</name>
<dbReference type="EMBL" id="JYDU01000478">
    <property type="protein sequence ID" value="KRX86099.1"/>
    <property type="molecule type" value="Genomic_DNA"/>
</dbReference>